<dbReference type="InterPro" id="IPR000504">
    <property type="entry name" value="RRM_dom"/>
</dbReference>
<feature type="region of interest" description="Disordered" evidence="5">
    <location>
        <begin position="1"/>
        <end position="51"/>
    </location>
</feature>
<dbReference type="Gene3D" id="1.10.10.10">
    <property type="entry name" value="Winged helix-like DNA-binding domain superfamily/Winged helix DNA-binding domain"/>
    <property type="match status" value="1"/>
</dbReference>
<feature type="compositionally biased region" description="Basic and acidic residues" evidence="5">
    <location>
        <begin position="251"/>
        <end position="288"/>
    </location>
</feature>
<dbReference type="InterPro" id="IPR036390">
    <property type="entry name" value="WH_DNA-bd_sf"/>
</dbReference>
<feature type="compositionally biased region" description="Basic residues" evidence="5">
    <location>
        <begin position="393"/>
        <end position="418"/>
    </location>
</feature>
<dbReference type="SUPFAM" id="SSF46785">
    <property type="entry name" value="Winged helix' DNA-binding domain"/>
    <property type="match status" value="1"/>
</dbReference>
<dbReference type="InterPro" id="IPR014886">
    <property type="entry name" value="La_xRRM"/>
</dbReference>
<dbReference type="GO" id="GO:0045727">
    <property type="term" value="P:positive regulation of translation"/>
    <property type="evidence" value="ECO:0007669"/>
    <property type="project" value="TreeGrafter"/>
</dbReference>
<comment type="subcellular location">
    <subcellularLocation>
        <location evidence="1">Nucleus</location>
    </subcellularLocation>
</comment>
<dbReference type="GeneID" id="113214432"/>
<keyword evidence="9" id="KW-1185">Reference proteome</keyword>
<dbReference type="InterPro" id="IPR045180">
    <property type="entry name" value="La_dom_prot"/>
</dbReference>
<reference evidence="10 11" key="1">
    <citation type="submission" date="2025-04" db="UniProtKB">
        <authorList>
            <consortium name="RefSeq"/>
        </authorList>
    </citation>
    <scope>IDENTIFICATION</scope>
    <source>
        <tissue evidence="10 11">Whole organism</tissue>
    </source>
</reference>
<dbReference type="Proteomes" id="UP000504606">
    <property type="component" value="Unplaced"/>
</dbReference>
<dbReference type="Pfam" id="PF08777">
    <property type="entry name" value="RRM_3"/>
    <property type="match status" value="1"/>
</dbReference>
<dbReference type="CTD" id="35305"/>
<proteinExistence type="predicted"/>
<keyword evidence="3" id="KW-0539">Nucleus</keyword>
<dbReference type="Pfam" id="PF05383">
    <property type="entry name" value="La"/>
    <property type="match status" value="1"/>
</dbReference>
<dbReference type="GO" id="GO:0008033">
    <property type="term" value="P:tRNA processing"/>
    <property type="evidence" value="ECO:0007669"/>
    <property type="project" value="TreeGrafter"/>
</dbReference>
<dbReference type="SMART" id="SM00715">
    <property type="entry name" value="LA"/>
    <property type="match status" value="1"/>
</dbReference>
<dbReference type="RefSeq" id="XP_052130309.1">
    <property type="nucleotide sequence ID" value="XM_052274349.1"/>
</dbReference>
<name>A0A6J1T7K6_FRAOC</name>
<dbReference type="KEGG" id="foc:113214432"/>
<dbReference type="PROSITE" id="PS50961">
    <property type="entry name" value="HTH_LA"/>
    <property type="match status" value="1"/>
</dbReference>
<feature type="domain" description="XRRM" evidence="8">
    <location>
        <begin position="289"/>
        <end position="415"/>
    </location>
</feature>
<dbReference type="GO" id="GO:1990904">
    <property type="term" value="C:ribonucleoprotein complex"/>
    <property type="evidence" value="ECO:0007669"/>
    <property type="project" value="UniProtKB-UniRule"/>
</dbReference>
<gene>
    <name evidence="10 11" type="primary">LOC113214432</name>
</gene>
<dbReference type="CDD" id="cd12291">
    <property type="entry name" value="RRM1_La"/>
    <property type="match status" value="1"/>
</dbReference>
<evidence type="ECO:0000259" key="6">
    <source>
        <dbReference type="PROSITE" id="PS50102"/>
    </source>
</evidence>
<evidence type="ECO:0000313" key="9">
    <source>
        <dbReference type="Proteomes" id="UP000504606"/>
    </source>
</evidence>
<evidence type="ECO:0000313" key="10">
    <source>
        <dbReference type="RefSeq" id="XP_026289579.2"/>
    </source>
</evidence>
<dbReference type="InterPro" id="IPR036388">
    <property type="entry name" value="WH-like_DNA-bd_sf"/>
</dbReference>
<dbReference type="SUPFAM" id="SSF54928">
    <property type="entry name" value="RNA-binding domain, RBD"/>
    <property type="match status" value="1"/>
</dbReference>
<dbReference type="Pfam" id="PF00076">
    <property type="entry name" value="RRM_1"/>
    <property type="match status" value="1"/>
</dbReference>
<dbReference type="GO" id="GO:0005829">
    <property type="term" value="C:cytosol"/>
    <property type="evidence" value="ECO:0007669"/>
    <property type="project" value="TreeGrafter"/>
</dbReference>
<feature type="region of interest" description="Disordered" evidence="5">
    <location>
        <begin position="250"/>
        <end position="288"/>
    </location>
</feature>
<feature type="domain" description="RRM" evidence="6">
    <location>
        <begin position="169"/>
        <end position="252"/>
    </location>
</feature>
<dbReference type="PRINTS" id="PR00302">
    <property type="entry name" value="LUPUSLA"/>
</dbReference>
<dbReference type="GO" id="GO:0003729">
    <property type="term" value="F:mRNA binding"/>
    <property type="evidence" value="ECO:0007669"/>
    <property type="project" value="TreeGrafter"/>
</dbReference>
<feature type="domain" description="HTH La-type RNA-binding" evidence="7">
    <location>
        <begin position="66"/>
        <end position="157"/>
    </location>
</feature>
<dbReference type="InterPro" id="IPR002344">
    <property type="entry name" value="Lupus_La"/>
</dbReference>
<evidence type="ECO:0000256" key="2">
    <source>
        <dbReference type="ARBA" id="ARBA00022884"/>
    </source>
</evidence>
<dbReference type="AlphaFoldDB" id="A0A6J1T7K6"/>
<evidence type="ECO:0000256" key="5">
    <source>
        <dbReference type="SAM" id="MobiDB-lite"/>
    </source>
</evidence>
<evidence type="ECO:0000259" key="7">
    <source>
        <dbReference type="PROSITE" id="PS50961"/>
    </source>
</evidence>
<dbReference type="GO" id="GO:0005634">
    <property type="term" value="C:nucleus"/>
    <property type="evidence" value="ECO:0007669"/>
    <property type="project" value="UniProtKB-SubCell"/>
</dbReference>
<protein>
    <submittedName>
        <fullName evidence="10 11">La protein homolog</fullName>
    </submittedName>
</protein>
<evidence type="ECO:0000256" key="3">
    <source>
        <dbReference type="ARBA" id="ARBA00023242"/>
    </source>
</evidence>
<dbReference type="GO" id="GO:0010494">
    <property type="term" value="C:cytoplasmic stress granule"/>
    <property type="evidence" value="ECO:0007669"/>
    <property type="project" value="TreeGrafter"/>
</dbReference>
<evidence type="ECO:0000256" key="4">
    <source>
        <dbReference type="PROSITE-ProRule" id="PRU00332"/>
    </source>
</evidence>
<dbReference type="PANTHER" id="PTHR22792">
    <property type="entry name" value="LUPUS LA PROTEIN-RELATED"/>
    <property type="match status" value="1"/>
</dbReference>
<dbReference type="InterPro" id="IPR006630">
    <property type="entry name" value="La_HTH"/>
</dbReference>
<dbReference type="PROSITE" id="PS51939">
    <property type="entry name" value="XRRM"/>
    <property type="match status" value="1"/>
</dbReference>
<dbReference type="Gene3D" id="3.30.70.330">
    <property type="match status" value="2"/>
</dbReference>
<dbReference type="RefSeq" id="XP_026289579.2">
    <property type="nucleotide sequence ID" value="XM_026433794.2"/>
</dbReference>
<dbReference type="InterPro" id="IPR012677">
    <property type="entry name" value="Nucleotide-bd_a/b_plait_sf"/>
</dbReference>
<dbReference type="InterPro" id="IPR035979">
    <property type="entry name" value="RBD_domain_sf"/>
</dbReference>
<feature type="compositionally biased region" description="Basic and acidic residues" evidence="5">
    <location>
        <begin position="9"/>
        <end position="33"/>
    </location>
</feature>
<keyword evidence="2 4" id="KW-0694">RNA-binding</keyword>
<dbReference type="PANTHER" id="PTHR22792:SF166">
    <property type="entry name" value="LUPUS LA PROTEIN HOMOLOG"/>
    <property type="match status" value="1"/>
</dbReference>
<evidence type="ECO:0000313" key="11">
    <source>
        <dbReference type="RefSeq" id="XP_052130309.1"/>
    </source>
</evidence>
<dbReference type="PROSITE" id="PS50102">
    <property type="entry name" value="RRM"/>
    <property type="match status" value="1"/>
</dbReference>
<dbReference type="SMART" id="SM00360">
    <property type="entry name" value="RRM"/>
    <property type="match status" value="1"/>
</dbReference>
<feature type="region of interest" description="Disordered" evidence="5">
    <location>
        <begin position="381"/>
        <end position="432"/>
    </location>
</feature>
<sequence length="432" mass="48738">MGEPTVEDGSSKKVKLEQSESEGPEAKKVKVENETENENGVEVKTEEGVEAKKENGAKVDIQTAEEKGEPGLDFTIANQIEYYFGNINLPKDKFLQEQIKLEEGWVPLDVMLRFQRLAQLSKKADTIAAALRKCSTLMEVNEDGTKIRRSPNKPLPEMNEEWQKRLNERTVYCKGFPQSLTSIGDYLDFFKPFGPVEHINLRKYVDRSTKKLMFKGTAYILFETKEAADNFLALDGVKFQGTELITMTHAAHSEEKKKEKDERWGKKVKKDNNATEDKDKDKNKGKGKELNKGCIVKISDIKDEELSRDVIKSTLTGLGAAVAFVQYNTGDKEALVRLMSKEDGAATEFLKKLTESGEKVKFGEEEMAVSVVEGEEEEAFLQRSRESFDKSSKFHNKKGHKHHKGGHNKFRGHKRGRSPARDGPPAKKEATS</sequence>
<accession>A0A6J1T7K6</accession>
<evidence type="ECO:0000259" key="8">
    <source>
        <dbReference type="PROSITE" id="PS51939"/>
    </source>
</evidence>
<feature type="compositionally biased region" description="Basic and acidic residues" evidence="5">
    <location>
        <begin position="41"/>
        <end position="51"/>
    </location>
</feature>
<dbReference type="OrthoDB" id="439993at2759"/>
<organism evidence="9 10">
    <name type="scientific">Frankliniella occidentalis</name>
    <name type="common">Western flower thrips</name>
    <name type="synonym">Euthrips occidentalis</name>
    <dbReference type="NCBI Taxonomy" id="133901"/>
    <lineage>
        <taxon>Eukaryota</taxon>
        <taxon>Metazoa</taxon>
        <taxon>Ecdysozoa</taxon>
        <taxon>Arthropoda</taxon>
        <taxon>Hexapoda</taxon>
        <taxon>Insecta</taxon>
        <taxon>Pterygota</taxon>
        <taxon>Neoptera</taxon>
        <taxon>Paraneoptera</taxon>
        <taxon>Thysanoptera</taxon>
        <taxon>Terebrantia</taxon>
        <taxon>Thripoidea</taxon>
        <taxon>Thripidae</taxon>
        <taxon>Frankliniella</taxon>
    </lineage>
</organism>
<feature type="compositionally biased region" description="Basic and acidic residues" evidence="5">
    <location>
        <begin position="383"/>
        <end position="392"/>
    </location>
</feature>
<evidence type="ECO:0000256" key="1">
    <source>
        <dbReference type="ARBA" id="ARBA00004123"/>
    </source>
</evidence>